<dbReference type="Gene3D" id="3.90.550.10">
    <property type="entry name" value="Spore Coat Polysaccharide Biosynthesis Protein SpsA, Chain A"/>
    <property type="match status" value="1"/>
</dbReference>
<evidence type="ECO:0000256" key="1">
    <source>
        <dbReference type="SAM" id="Phobius"/>
    </source>
</evidence>
<sequence length="306" mass="34808">MSDVRKLSLIVTIVDSGEQLRGFLGEVMHFDYEGPVEVIVPYDQSIAEIAAMAKEFPGVRFLDIGAIVPERPITTEAGQHELYDRRRAAGLAAATGDIIGILEERGWPRRDWARRLMQLHAELGHNVIGGAIECREPVGLLNWAVYVTDFGRYARPFDSGPVAWVSDVNVSYSRKALEDTRPIWSERFHEPLVHSYFLDRGEALYLSSDLVVFHGRAQARLGSLLIERFHWGRLFGKIRAMQFTPGQRLKYILASPAIAPLLWLRHGLLQRKKGRGRRYLKALPFVMILSTVWVMGEVWGYITRRA</sequence>
<evidence type="ECO:0000313" key="2">
    <source>
        <dbReference type="EMBL" id="MCV2873286.1"/>
    </source>
</evidence>
<feature type="transmembrane region" description="Helical" evidence="1">
    <location>
        <begin position="249"/>
        <end position="268"/>
    </location>
</feature>
<accession>A0ABT2ZRA4</accession>
<dbReference type="EMBL" id="JAOWKZ010000003">
    <property type="protein sequence ID" value="MCV2873286.1"/>
    <property type="molecule type" value="Genomic_DNA"/>
</dbReference>
<dbReference type="RefSeq" id="WP_263740493.1">
    <property type="nucleotide sequence ID" value="NZ_JAOWKZ010000003.1"/>
</dbReference>
<reference evidence="2 3" key="1">
    <citation type="submission" date="2022-10" db="EMBL/GenBank/DDBJ databases">
        <title>Defluviimonas sp. nov., isolated from ocean surface sediments.</title>
        <authorList>
            <person name="He W."/>
            <person name="Wang L."/>
            <person name="Zhang D.-F."/>
        </authorList>
    </citation>
    <scope>NUCLEOTIDE SEQUENCE [LARGE SCALE GENOMIC DNA]</scope>
    <source>
        <strain evidence="2 3">WL0050</strain>
    </source>
</reference>
<keyword evidence="3" id="KW-1185">Reference proteome</keyword>
<organism evidence="2 3">
    <name type="scientific">Albidovulum litorale</name>
    <dbReference type="NCBI Taxonomy" id="2984134"/>
    <lineage>
        <taxon>Bacteria</taxon>
        <taxon>Pseudomonadati</taxon>
        <taxon>Pseudomonadota</taxon>
        <taxon>Alphaproteobacteria</taxon>
        <taxon>Rhodobacterales</taxon>
        <taxon>Paracoccaceae</taxon>
        <taxon>Albidovulum</taxon>
    </lineage>
</organism>
<evidence type="ECO:0000313" key="3">
    <source>
        <dbReference type="Proteomes" id="UP001652564"/>
    </source>
</evidence>
<keyword evidence="1" id="KW-0472">Membrane</keyword>
<protein>
    <submittedName>
        <fullName evidence="2">Uncharacterized protein</fullName>
    </submittedName>
</protein>
<comment type="caution">
    <text evidence="2">The sequence shown here is derived from an EMBL/GenBank/DDBJ whole genome shotgun (WGS) entry which is preliminary data.</text>
</comment>
<gene>
    <name evidence="2" type="ORF">OEZ71_13380</name>
</gene>
<dbReference type="InterPro" id="IPR029044">
    <property type="entry name" value="Nucleotide-diphossugar_trans"/>
</dbReference>
<name>A0ABT2ZRA4_9RHOB</name>
<keyword evidence="1" id="KW-1133">Transmembrane helix</keyword>
<proteinExistence type="predicted"/>
<feature type="transmembrane region" description="Helical" evidence="1">
    <location>
        <begin position="280"/>
        <end position="302"/>
    </location>
</feature>
<dbReference type="SUPFAM" id="SSF53448">
    <property type="entry name" value="Nucleotide-diphospho-sugar transferases"/>
    <property type="match status" value="1"/>
</dbReference>
<dbReference type="Proteomes" id="UP001652564">
    <property type="component" value="Unassembled WGS sequence"/>
</dbReference>
<keyword evidence="1" id="KW-0812">Transmembrane</keyword>